<dbReference type="NCBIfam" id="TIGR02532">
    <property type="entry name" value="IV_pilin_GFxxxE"/>
    <property type="match status" value="1"/>
</dbReference>
<keyword evidence="14" id="KW-1185">Reference proteome</keyword>
<keyword evidence="8 11" id="KW-0472">Membrane</keyword>
<protein>
    <recommendedName>
        <fullName evidence="2">Type II secretion system protein H</fullName>
    </recommendedName>
    <alternativeName>
        <fullName evidence="10">General secretion pathway protein H</fullName>
    </alternativeName>
</protein>
<dbReference type="Proteomes" id="UP000581447">
    <property type="component" value="Unassembled WGS sequence"/>
</dbReference>
<sequence length="148" mass="15720">MKADERGFTLVELMVVIFIIGIASAAVVMTVQSTDRGARDEAEQFAARVAALRDHAILQSRSMAVTVRPSGYGFEARNAGAWQPLSGAPFTPTDWKSGTSVHMAGARQMRIAFDSTGMPSSAANITLKHDAVTVTLALAATGDVRIVR</sequence>
<evidence type="ECO:0000256" key="3">
    <source>
        <dbReference type="ARBA" id="ARBA00022475"/>
    </source>
</evidence>
<keyword evidence="7 11" id="KW-1133">Transmembrane helix</keyword>
<dbReference type="AlphaFoldDB" id="A0A840B047"/>
<evidence type="ECO:0000259" key="12">
    <source>
        <dbReference type="Pfam" id="PF12019"/>
    </source>
</evidence>
<feature type="domain" description="General secretion pathway GspH" evidence="12">
    <location>
        <begin position="41"/>
        <end position="142"/>
    </location>
</feature>
<dbReference type="Pfam" id="PF07963">
    <property type="entry name" value="N_methyl"/>
    <property type="match status" value="1"/>
</dbReference>
<evidence type="ECO:0000256" key="6">
    <source>
        <dbReference type="ARBA" id="ARBA00022692"/>
    </source>
</evidence>
<dbReference type="GO" id="GO:0015627">
    <property type="term" value="C:type II protein secretion system complex"/>
    <property type="evidence" value="ECO:0007669"/>
    <property type="project" value="InterPro"/>
</dbReference>
<keyword evidence="3" id="KW-1003">Cell membrane</keyword>
<name>A0A840B047_9SPHN</name>
<comment type="subcellular location">
    <subcellularLocation>
        <location evidence="1">Cell inner membrane</location>
        <topology evidence="1">Single-pass membrane protein</topology>
    </subcellularLocation>
</comment>
<evidence type="ECO:0000313" key="13">
    <source>
        <dbReference type="EMBL" id="MBB3943718.1"/>
    </source>
</evidence>
<keyword evidence="6 11" id="KW-0812">Transmembrane</keyword>
<evidence type="ECO:0000256" key="7">
    <source>
        <dbReference type="ARBA" id="ARBA00022989"/>
    </source>
</evidence>
<dbReference type="InterPro" id="IPR012902">
    <property type="entry name" value="N_methyl_site"/>
</dbReference>
<evidence type="ECO:0000256" key="8">
    <source>
        <dbReference type="ARBA" id="ARBA00023136"/>
    </source>
</evidence>
<dbReference type="PRINTS" id="PR00885">
    <property type="entry name" value="BCTERIALGSPH"/>
</dbReference>
<accession>A0A840B047</accession>
<reference evidence="13 14" key="1">
    <citation type="submission" date="2020-08" db="EMBL/GenBank/DDBJ databases">
        <title>Genomic Encyclopedia of Type Strains, Phase IV (KMG-IV): sequencing the most valuable type-strain genomes for metagenomic binning, comparative biology and taxonomic classification.</title>
        <authorList>
            <person name="Goeker M."/>
        </authorList>
    </citation>
    <scope>NUCLEOTIDE SEQUENCE [LARGE SCALE GENOMIC DNA]</scope>
    <source>
        <strain evidence="13 14">DSM 29050</strain>
    </source>
</reference>
<proteinExistence type="inferred from homology"/>
<keyword evidence="4" id="KW-0488">Methylation</keyword>
<evidence type="ECO:0000256" key="1">
    <source>
        <dbReference type="ARBA" id="ARBA00004377"/>
    </source>
</evidence>
<evidence type="ECO:0000256" key="2">
    <source>
        <dbReference type="ARBA" id="ARBA00021549"/>
    </source>
</evidence>
<gene>
    <name evidence="13" type="ORF">GGR91_001976</name>
</gene>
<evidence type="ECO:0000256" key="9">
    <source>
        <dbReference type="ARBA" id="ARBA00025772"/>
    </source>
</evidence>
<dbReference type="PROSITE" id="PS00409">
    <property type="entry name" value="PROKAR_NTER_METHYL"/>
    <property type="match status" value="1"/>
</dbReference>
<evidence type="ECO:0000256" key="10">
    <source>
        <dbReference type="ARBA" id="ARBA00030775"/>
    </source>
</evidence>
<dbReference type="RefSeq" id="WP_183942072.1">
    <property type="nucleotide sequence ID" value="NZ_BAABBG010000005.1"/>
</dbReference>
<comment type="caution">
    <text evidence="13">The sequence shown here is derived from an EMBL/GenBank/DDBJ whole genome shotgun (WGS) entry which is preliminary data.</text>
</comment>
<dbReference type="GO" id="GO:0005886">
    <property type="term" value="C:plasma membrane"/>
    <property type="evidence" value="ECO:0007669"/>
    <property type="project" value="UniProtKB-SubCell"/>
</dbReference>
<comment type="similarity">
    <text evidence="9">Belongs to the GSP H family.</text>
</comment>
<dbReference type="EMBL" id="JACIEA010000002">
    <property type="protein sequence ID" value="MBB3943718.1"/>
    <property type="molecule type" value="Genomic_DNA"/>
</dbReference>
<dbReference type="InterPro" id="IPR022346">
    <property type="entry name" value="T2SS_GspH"/>
</dbReference>
<evidence type="ECO:0000256" key="11">
    <source>
        <dbReference type="SAM" id="Phobius"/>
    </source>
</evidence>
<dbReference type="Gene3D" id="3.55.40.10">
    <property type="entry name" value="minor pseudopilin epsh domain"/>
    <property type="match status" value="1"/>
</dbReference>
<dbReference type="InterPro" id="IPR002416">
    <property type="entry name" value="T2SS_protein-GspH"/>
</dbReference>
<dbReference type="Pfam" id="PF12019">
    <property type="entry name" value="GspH"/>
    <property type="match status" value="1"/>
</dbReference>
<dbReference type="SUPFAM" id="SSF54523">
    <property type="entry name" value="Pili subunits"/>
    <property type="match status" value="1"/>
</dbReference>
<dbReference type="InterPro" id="IPR045584">
    <property type="entry name" value="Pilin-like"/>
</dbReference>
<keyword evidence="5" id="KW-0997">Cell inner membrane</keyword>
<evidence type="ECO:0000256" key="5">
    <source>
        <dbReference type="ARBA" id="ARBA00022519"/>
    </source>
</evidence>
<evidence type="ECO:0000313" key="14">
    <source>
        <dbReference type="Proteomes" id="UP000581447"/>
    </source>
</evidence>
<feature type="transmembrane region" description="Helical" evidence="11">
    <location>
        <begin position="7"/>
        <end position="29"/>
    </location>
</feature>
<organism evidence="13 14">
    <name type="scientific">Sphingorhabdus rigui</name>
    <dbReference type="NCBI Taxonomy" id="1282858"/>
    <lineage>
        <taxon>Bacteria</taxon>
        <taxon>Pseudomonadati</taxon>
        <taxon>Pseudomonadota</taxon>
        <taxon>Alphaproteobacteria</taxon>
        <taxon>Sphingomonadales</taxon>
        <taxon>Sphingomonadaceae</taxon>
        <taxon>Sphingorhabdus</taxon>
    </lineage>
</organism>
<evidence type="ECO:0000256" key="4">
    <source>
        <dbReference type="ARBA" id="ARBA00022481"/>
    </source>
</evidence>
<dbReference type="GO" id="GO:0015628">
    <property type="term" value="P:protein secretion by the type II secretion system"/>
    <property type="evidence" value="ECO:0007669"/>
    <property type="project" value="InterPro"/>
</dbReference>